<name>A0ABP6ZMU5_9ACTN</name>
<organism evidence="5 6">
    <name type="scientific">Kineosporia mesophila</name>
    <dbReference type="NCBI Taxonomy" id="566012"/>
    <lineage>
        <taxon>Bacteria</taxon>
        <taxon>Bacillati</taxon>
        <taxon>Actinomycetota</taxon>
        <taxon>Actinomycetes</taxon>
        <taxon>Kineosporiales</taxon>
        <taxon>Kineosporiaceae</taxon>
        <taxon>Kineosporia</taxon>
    </lineage>
</organism>
<dbReference type="SUPFAM" id="SSF53822">
    <property type="entry name" value="Periplasmic binding protein-like I"/>
    <property type="match status" value="1"/>
</dbReference>
<dbReference type="Gene3D" id="3.40.50.2300">
    <property type="match status" value="2"/>
</dbReference>
<reference evidence="6" key="1">
    <citation type="journal article" date="2019" name="Int. J. Syst. Evol. Microbiol.">
        <title>The Global Catalogue of Microorganisms (GCM) 10K type strain sequencing project: providing services to taxonomists for standard genome sequencing and annotation.</title>
        <authorList>
            <consortium name="The Broad Institute Genomics Platform"/>
            <consortium name="The Broad Institute Genome Sequencing Center for Infectious Disease"/>
            <person name="Wu L."/>
            <person name="Ma J."/>
        </authorList>
    </citation>
    <scope>NUCLEOTIDE SEQUENCE [LARGE SCALE GENOMIC DNA]</scope>
    <source>
        <strain evidence="6">JCM 16902</strain>
    </source>
</reference>
<dbReference type="Pfam" id="PF13407">
    <property type="entry name" value="Peripla_BP_4"/>
    <property type="match status" value="1"/>
</dbReference>
<evidence type="ECO:0000313" key="5">
    <source>
        <dbReference type="EMBL" id="GAA3614706.1"/>
    </source>
</evidence>
<evidence type="ECO:0000256" key="3">
    <source>
        <dbReference type="ARBA" id="ARBA00022729"/>
    </source>
</evidence>
<evidence type="ECO:0000256" key="2">
    <source>
        <dbReference type="ARBA" id="ARBA00007639"/>
    </source>
</evidence>
<dbReference type="PANTHER" id="PTHR46847">
    <property type="entry name" value="D-ALLOSE-BINDING PERIPLASMIC PROTEIN-RELATED"/>
    <property type="match status" value="1"/>
</dbReference>
<evidence type="ECO:0000259" key="4">
    <source>
        <dbReference type="Pfam" id="PF13407"/>
    </source>
</evidence>
<accession>A0ABP6ZMU5</accession>
<proteinExistence type="inferred from homology"/>
<comment type="caution">
    <text evidence="5">The sequence shown here is derived from an EMBL/GenBank/DDBJ whole genome shotgun (WGS) entry which is preliminary data.</text>
</comment>
<evidence type="ECO:0000313" key="6">
    <source>
        <dbReference type="Proteomes" id="UP001501074"/>
    </source>
</evidence>
<dbReference type="InterPro" id="IPR028082">
    <property type="entry name" value="Peripla_BP_I"/>
</dbReference>
<dbReference type="EMBL" id="BAAAZO010000005">
    <property type="protein sequence ID" value="GAA3614706.1"/>
    <property type="molecule type" value="Genomic_DNA"/>
</dbReference>
<comment type="similarity">
    <text evidence="2">Belongs to the bacterial solute-binding protein 2 family.</text>
</comment>
<comment type="subcellular location">
    <subcellularLocation>
        <location evidence="1">Cell envelope</location>
    </subcellularLocation>
</comment>
<keyword evidence="6" id="KW-1185">Reference proteome</keyword>
<gene>
    <name evidence="5" type="ORF">GCM10022223_33720</name>
</gene>
<dbReference type="PANTHER" id="PTHR46847:SF1">
    <property type="entry name" value="D-ALLOSE-BINDING PERIPLASMIC PROTEIN-RELATED"/>
    <property type="match status" value="1"/>
</dbReference>
<dbReference type="Proteomes" id="UP001501074">
    <property type="component" value="Unassembled WGS sequence"/>
</dbReference>
<feature type="domain" description="Periplasmic binding protein" evidence="4">
    <location>
        <begin position="29"/>
        <end position="285"/>
    </location>
</feature>
<dbReference type="InterPro" id="IPR025997">
    <property type="entry name" value="SBP_2_dom"/>
</dbReference>
<protein>
    <submittedName>
        <fullName evidence="5">Substrate-binding domain-containing protein</fullName>
    </submittedName>
</protein>
<evidence type="ECO:0000256" key="1">
    <source>
        <dbReference type="ARBA" id="ARBA00004196"/>
    </source>
</evidence>
<dbReference type="RefSeq" id="WP_231488990.1">
    <property type="nucleotide sequence ID" value="NZ_BAAAZO010000005.1"/>
</dbReference>
<sequence>MAACGSDSESGAGGSGGDSVKLGVIYLDTQGFYGGVKKGIDDGAAEAGTNIKVVETNAQDDASKESTFMTNLVAQQVDAIMLSASSATASVPAIRAASQADIPVICYNTCITEPDLGKYVTAYTLGDPEEFGYQLGTAAAEYFQSAKIDAPRIGVVDCEFLEVCVQRRAGFDKAMKEKLPAYTIVANQKGGDASASLTAAQNILTAHPDLDGFMGEYGDATVGAIKAVQNADRVGKTVVFGGDMTTDIANALKDGSVLKAQVDIGGQTMGKAAVKAALDAVEGKKPAEVVVPVQVDLYSPRTAADWLTAHADGIP</sequence>
<keyword evidence="3" id="KW-0732">Signal</keyword>